<evidence type="ECO:0000256" key="4">
    <source>
        <dbReference type="ARBA" id="ARBA00022679"/>
    </source>
</evidence>
<feature type="active site" evidence="6">
    <location>
        <position position="137"/>
    </location>
</feature>
<evidence type="ECO:0000256" key="2">
    <source>
        <dbReference type="ARBA" id="ARBA00001541"/>
    </source>
</evidence>
<dbReference type="Pfam" id="PF01739">
    <property type="entry name" value="CheR"/>
    <property type="match status" value="1"/>
</dbReference>
<dbReference type="Gene3D" id="3.40.50.180">
    <property type="entry name" value="Methylesterase CheB, C-terminal domain"/>
    <property type="match status" value="1"/>
</dbReference>
<keyword evidence="7" id="KW-0175">Coiled coil</keyword>
<evidence type="ECO:0000256" key="1">
    <source>
        <dbReference type="ARBA" id="ARBA00000085"/>
    </source>
</evidence>
<feature type="domain" description="PAC" evidence="10">
    <location>
        <begin position="1183"/>
        <end position="1235"/>
    </location>
</feature>
<evidence type="ECO:0000259" key="9">
    <source>
        <dbReference type="PROSITE" id="PS50112"/>
    </source>
</evidence>
<dbReference type="PANTHER" id="PTHR24422:SF27">
    <property type="entry name" value="PROTEIN-GLUTAMATE O-METHYLTRANSFERASE"/>
    <property type="match status" value="1"/>
</dbReference>
<evidence type="ECO:0000259" key="8">
    <source>
        <dbReference type="PROSITE" id="PS50109"/>
    </source>
</evidence>
<dbReference type="GO" id="GO:0008984">
    <property type="term" value="F:protein-glutamate methylesterase activity"/>
    <property type="evidence" value="ECO:0007669"/>
    <property type="project" value="InterPro"/>
</dbReference>
<evidence type="ECO:0000259" key="10">
    <source>
        <dbReference type="PROSITE" id="PS50113"/>
    </source>
</evidence>
<keyword evidence="3" id="KW-0489">Methyltransferase</keyword>
<dbReference type="Gene3D" id="1.10.287.130">
    <property type="match status" value="1"/>
</dbReference>
<name>A0A364XY33_9BACT</name>
<dbReference type="InterPro" id="IPR013655">
    <property type="entry name" value="PAS_fold_3"/>
</dbReference>
<dbReference type="SMART" id="SM00138">
    <property type="entry name" value="MeTrc"/>
    <property type="match status" value="1"/>
</dbReference>
<feature type="coiled-coil region" evidence="7">
    <location>
        <begin position="940"/>
        <end position="974"/>
    </location>
</feature>
<keyword evidence="6" id="KW-0378">Hydrolase</keyword>
<dbReference type="PRINTS" id="PR00996">
    <property type="entry name" value="CHERMTFRASE"/>
</dbReference>
<dbReference type="InterPro" id="IPR036890">
    <property type="entry name" value="HATPase_C_sf"/>
</dbReference>
<organism evidence="13 14">
    <name type="scientific">Pseudochryseolinea flava</name>
    <dbReference type="NCBI Taxonomy" id="2059302"/>
    <lineage>
        <taxon>Bacteria</taxon>
        <taxon>Pseudomonadati</taxon>
        <taxon>Bacteroidota</taxon>
        <taxon>Cytophagia</taxon>
        <taxon>Cytophagales</taxon>
        <taxon>Fulvivirgaceae</taxon>
        <taxon>Pseudochryseolinea</taxon>
    </lineage>
</organism>
<evidence type="ECO:0000256" key="5">
    <source>
        <dbReference type="ARBA" id="ARBA00022691"/>
    </source>
</evidence>
<dbReference type="InterPro" id="IPR000700">
    <property type="entry name" value="PAS-assoc_C"/>
</dbReference>
<dbReference type="Gene3D" id="1.10.155.10">
    <property type="entry name" value="Chemotaxis receptor methyltransferase CheR, N-terminal domain"/>
    <property type="match status" value="1"/>
</dbReference>
<dbReference type="PROSITE" id="PS50123">
    <property type="entry name" value="CHER"/>
    <property type="match status" value="1"/>
</dbReference>
<evidence type="ECO:0000256" key="3">
    <source>
        <dbReference type="ARBA" id="ARBA00022603"/>
    </source>
</evidence>
<dbReference type="InterPro" id="IPR003661">
    <property type="entry name" value="HisK_dim/P_dom"/>
</dbReference>
<evidence type="ECO:0000313" key="13">
    <source>
        <dbReference type="EMBL" id="RAV98712.1"/>
    </source>
</evidence>
<dbReference type="InterPro" id="IPR022641">
    <property type="entry name" value="CheR_N"/>
</dbReference>
<accession>A0A364XY33</accession>
<dbReference type="CDD" id="cd16434">
    <property type="entry name" value="CheB-CheR_fusion"/>
    <property type="match status" value="1"/>
</dbReference>
<dbReference type="InterPro" id="IPR050903">
    <property type="entry name" value="Bact_Chemotaxis_MeTrfase"/>
</dbReference>
<dbReference type="Proteomes" id="UP000251889">
    <property type="component" value="Unassembled WGS sequence"/>
</dbReference>
<gene>
    <name evidence="13" type="ORF">DQQ10_22105</name>
</gene>
<dbReference type="Gene3D" id="3.40.50.150">
    <property type="entry name" value="Vaccinia Virus protein VP39"/>
    <property type="match status" value="1"/>
</dbReference>
<dbReference type="InterPro" id="IPR035909">
    <property type="entry name" value="CheB_C"/>
</dbReference>
<evidence type="ECO:0000259" key="12">
    <source>
        <dbReference type="PROSITE" id="PS50123"/>
    </source>
</evidence>
<dbReference type="SUPFAM" id="SSF55785">
    <property type="entry name" value="PYP-like sensor domain (PAS domain)"/>
    <property type="match status" value="4"/>
</dbReference>
<dbReference type="CDD" id="cd00082">
    <property type="entry name" value="HisKA"/>
    <property type="match status" value="1"/>
</dbReference>
<dbReference type="SMART" id="SM00388">
    <property type="entry name" value="HisKA"/>
    <property type="match status" value="1"/>
</dbReference>
<dbReference type="Gene3D" id="3.30.565.10">
    <property type="entry name" value="Histidine kinase-like ATPase, C-terminal domain"/>
    <property type="match status" value="1"/>
</dbReference>
<dbReference type="InterPro" id="IPR022642">
    <property type="entry name" value="CheR_C"/>
</dbReference>
<keyword evidence="14" id="KW-1185">Reference proteome</keyword>
<dbReference type="InterPro" id="IPR003594">
    <property type="entry name" value="HATPase_dom"/>
</dbReference>
<proteinExistence type="predicted"/>
<dbReference type="InterPro" id="IPR029063">
    <property type="entry name" value="SAM-dependent_MTases_sf"/>
</dbReference>
<dbReference type="SUPFAM" id="SSF53335">
    <property type="entry name" value="S-adenosyl-L-methionine-dependent methyltransferases"/>
    <property type="match status" value="1"/>
</dbReference>
<dbReference type="NCBIfam" id="TIGR00229">
    <property type="entry name" value="sensory_box"/>
    <property type="match status" value="2"/>
</dbReference>
<dbReference type="InterPro" id="IPR035965">
    <property type="entry name" value="PAS-like_dom_sf"/>
</dbReference>
<feature type="domain" description="Histidine kinase" evidence="8">
    <location>
        <begin position="1264"/>
        <end position="1488"/>
    </location>
</feature>
<comment type="caution">
    <text evidence="13">The sequence shown here is derived from an EMBL/GenBank/DDBJ whole genome shotgun (WGS) entry which is preliminary data.</text>
</comment>
<evidence type="ECO:0000259" key="11">
    <source>
        <dbReference type="PROSITE" id="PS50122"/>
    </source>
</evidence>
<dbReference type="InterPro" id="IPR005467">
    <property type="entry name" value="His_kinase_dom"/>
</dbReference>
<dbReference type="PANTHER" id="PTHR24422">
    <property type="entry name" value="CHEMOTAXIS PROTEIN METHYLTRANSFERASE"/>
    <property type="match status" value="1"/>
</dbReference>
<dbReference type="InterPro" id="IPR000014">
    <property type="entry name" value="PAS"/>
</dbReference>
<feature type="coiled-coil region" evidence="7">
    <location>
        <begin position="637"/>
        <end position="699"/>
    </location>
</feature>
<dbReference type="GO" id="GO:0000155">
    <property type="term" value="F:phosphorelay sensor kinase activity"/>
    <property type="evidence" value="ECO:0007669"/>
    <property type="project" value="InterPro"/>
</dbReference>
<dbReference type="Pfam" id="PF02518">
    <property type="entry name" value="HATPase_c"/>
    <property type="match status" value="1"/>
</dbReference>
<dbReference type="EMBL" id="QMFY01000015">
    <property type="protein sequence ID" value="RAV98712.1"/>
    <property type="molecule type" value="Genomic_DNA"/>
</dbReference>
<evidence type="ECO:0000256" key="7">
    <source>
        <dbReference type="SAM" id="Coils"/>
    </source>
</evidence>
<feature type="active site" evidence="6">
    <location>
        <position position="18"/>
    </location>
</feature>
<keyword evidence="5" id="KW-0949">S-adenosyl-L-methionine</keyword>
<keyword evidence="4" id="KW-0808">Transferase</keyword>
<dbReference type="Gene3D" id="3.30.450.20">
    <property type="entry name" value="PAS domain"/>
    <property type="match status" value="4"/>
</dbReference>
<dbReference type="RefSeq" id="WP_112749109.1">
    <property type="nucleotide sequence ID" value="NZ_QMFY01000015.1"/>
</dbReference>
<dbReference type="SMART" id="SM00091">
    <property type="entry name" value="PAS"/>
    <property type="match status" value="3"/>
</dbReference>
<dbReference type="CDD" id="cd00130">
    <property type="entry name" value="PAS"/>
    <property type="match status" value="2"/>
</dbReference>
<dbReference type="GO" id="GO:0005737">
    <property type="term" value="C:cytoplasm"/>
    <property type="evidence" value="ECO:0007669"/>
    <property type="project" value="InterPro"/>
</dbReference>
<dbReference type="PROSITE" id="PS50122">
    <property type="entry name" value="CHEB"/>
    <property type="match status" value="1"/>
</dbReference>
<feature type="domain" description="PAS" evidence="9">
    <location>
        <begin position="1110"/>
        <end position="1180"/>
    </location>
</feature>
<dbReference type="PROSITE" id="PS50113">
    <property type="entry name" value="PAC"/>
    <property type="match status" value="2"/>
</dbReference>
<evidence type="ECO:0000313" key="14">
    <source>
        <dbReference type="Proteomes" id="UP000251889"/>
    </source>
</evidence>
<dbReference type="Pfam" id="PF13596">
    <property type="entry name" value="PAS_10"/>
    <property type="match status" value="1"/>
</dbReference>
<dbReference type="GO" id="GO:0006935">
    <property type="term" value="P:chemotaxis"/>
    <property type="evidence" value="ECO:0007669"/>
    <property type="project" value="UniProtKB-UniRule"/>
</dbReference>
<feature type="domain" description="CheR-type methyltransferase" evidence="12">
    <location>
        <begin position="196"/>
        <end position="447"/>
    </location>
</feature>
<dbReference type="GO" id="GO:0000156">
    <property type="term" value="F:phosphorelay response regulator activity"/>
    <property type="evidence" value="ECO:0007669"/>
    <property type="project" value="InterPro"/>
</dbReference>
<dbReference type="PROSITE" id="PS50112">
    <property type="entry name" value="PAS"/>
    <property type="match status" value="2"/>
</dbReference>
<sequence>MAAKSFHRDEFVVAIGASAGGLEAIHDFFDNMPEQSNLSFVVIQHLSPDHKSLLVELVARHTNMKVYEAEHNLQIKKNCIYIIPNNKFITISQNRLILSDKSRLTLPNNAIDVFMSSLAKERREKAIAVVLSGTGTDGTKGIAAIKDAGGLVIAQEPTSSKFDGMPNSAISGGNVDYILPPAEIPQQIVNYLADVNWEEDVSIDDDVLQRIFVEIQTHAGFDFHYYKTPTIVRRVIHRMKKSGFDNIEAYYNFLKNDAGEAKNLGKEFLINVTRFFRDKEPFEVLKRDVFPNIVAAKSSGDQVKLWICACSTGEEVYSLAILLDEVLQEQGIDNLTVKIFATDIEKSNIDIASKGVYPQSIEEDVDENRLKKYFVKGEKDYTIITRIRKQVVFAVHNVIKDPPLIKNDLVSCRNMLIYMNTALQQRVYSVLLFSIVREGYLFLGTTENPNPIRPHLADVSARWKIFKKVSDAKLTPYLVDVGVRLDKGNGKVIADNNDRLKKRRGIAEEFKDALFSDFNFAAFYIDRNFEIKEATGNFDRLLTLPRKTLKLNLLRMLPSSLSTQLITEIKSVWASNQKRMLNNIHLAQEKGSLSLQVLIKPATIDTDYTMVAFHFLDIEKSEPHVLAKDDVSANDYIISLEEELSDTKAHLQHAVEDLETANEELQSTNEELLSSNEELQSSNEELQSLNEELHTLNTEHQLKITELIELNDDLNNYFRSSNIGQIFLDKNMIIRKFNPASARMINFIESDIGRPITHISTNIKYHGLISDIEAVLRYQTTVEREVQLHNGLNLLLRIMPYLRQDQKASGVIISFIDITTITNLNNIIRGVFNSSLSSIVALESERDHKGNVVDFSILAANQAGEKLLSKDVDNLKGLSIKKNLKTPFLDTLFSQFVDVVQNDVQLHTDIFVESEKLWLEVSAVKMMDGLVVTLTDVTQKRNAEERLKKNYIELVSARENLKKLNAELEATVLDRTKLLAASEERFRLVSRATNDAIWDWGLVNNQIWFSDAFYLQFGYDRNEHFDRTTWLAKLHPSDVSEVERSIQHAINTGQKQWTREYRFKKADGDYAHVLDRGYVLQDEYDTPYRMLGSMFDLTALKKAEREVESNISQRKFLAESMPFMVLTADETGAIDFVNSQFESYTGIRQSDALQSGWKRIVHAQDLARLDRLWAESVKYKGDFQDEVRLQLYDGTYHWNLLRAKARKDSDGKVINWVITTVDIHDQKQLNEVLEQKVEERTLQLKKMNEALEVSNNDLQQFASVASHDLQEPLRKIHMYANMISDRYYGVLGGGATYLKKILQSSTRMKSIINNILSYSKLSADDVTFVQTDVNQIINDILIDLEVLIAEKKAEIVVDKFPLVEAVPGQINQVFQNLIGNALKFSKPDVPPVVQIMAEEVNGMVNEDLKGEGPWCKIVIKDNGIGFNEKFANEVFILFQRLHSKDAYEGTGIGLAIAKKIIDKHHGAIYATSVEGEGAIFTIVIPIRQNR</sequence>
<feature type="active site" evidence="6">
    <location>
        <position position="45"/>
    </location>
</feature>
<protein>
    <submittedName>
        <fullName evidence="13">Chemotaxis protein</fullName>
    </submittedName>
</protein>
<keyword evidence="6" id="KW-0145">Chemotaxis</keyword>
<reference evidence="13 14" key="1">
    <citation type="submission" date="2018-06" db="EMBL/GenBank/DDBJ databases">
        <title>Chryseolinea flavus sp. nov., a member of the phylum Bacteroidetes isolated from soil.</title>
        <authorList>
            <person name="Li Y."/>
            <person name="Wang J."/>
        </authorList>
    </citation>
    <scope>NUCLEOTIDE SEQUENCE [LARGE SCALE GENOMIC DNA]</scope>
    <source>
        <strain evidence="13 14">SDU1-6</strain>
    </source>
</reference>
<feature type="domain" description="CheB-type methylesterase" evidence="11">
    <location>
        <begin position="6"/>
        <end position="195"/>
    </location>
</feature>
<comment type="catalytic activity">
    <reaction evidence="2">
        <text>L-glutamyl-[protein] + S-adenosyl-L-methionine = [protein]-L-glutamate 5-O-methyl ester + S-adenosyl-L-homocysteine</text>
        <dbReference type="Rhea" id="RHEA:24452"/>
        <dbReference type="Rhea" id="RHEA-COMP:10208"/>
        <dbReference type="Rhea" id="RHEA-COMP:10311"/>
        <dbReference type="ChEBI" id="CHEBI:29973"/>
        <dbReference type="ChEBI" id="CHEBI:57856"/>
        <dbReference type="ChEBI" id="CHEBI:59789"/>
        <dbReference type="ChEBI" id="CHEBI:82795"/>
        <dbReference type="EC" id="2.1.1.80"/>
    </reaction>
</comment>
<dbReference type="InterPro" id="IPR036097">
    <property type="entry name" value="HisK_dim/P_sf"/>
</dbReference>
<dbReference type="InterPro" id="IPR000780">
    <property type="entry name" value="CheR_MeTrfase"/>
</dbReference>
<dbReference type="Pfam" id="PF08447">
    <property type="entry name" value="PAS_3"/>
    <property type="match status" value="2"/>
</dbReference>
<dbReference type="SMART" id="SM00387">
    <property type="entry name" value="HATPase_c"/>
    <property type="match status" value="1"/>
</dbReference>
<dbReference type="SUPFAM" id="SSF47757">
    <property type="entry name" value="Chemotaxis receptor methyltransferase CheR, N-terminal domain"/>
    <property type="match status" value="1"/>
</dbReference>
<dbReference type="InterPro" id="IPR000673">
    <property type="entry name" value="Sig_transdc_resp-reg_Me-estase"/>
</dbReference>
<dbReference type="Pfam" id="PF01339">
    <property type="entry name" value="CheB_methylest"/>
    <property type="match status" value="1"/>
</dbReference>
<dbReference type="GO" id="GO:0032259">
    <property type="term" value="P:methylation"/>
    <property type="evidence" value="ECO:0007669"/>
    <property type="project" value="UniProtKB-KW"/>
</dbReference>
<feature type="domain" description="PAS" evidence="9">
    <location>
        <begin position="982"/>
        <end position="1053"/>
    </location>
</feature>
<dbReference type="InterPro" id="IPR001610">
    <property type="entry name" value="PAC"/>
</dbReference>
<evidence type="ECO:0000256" key="6">
    <source>
        <dbReference type="PROSITE-ProRule" id="PRU00050"/>
    </source>
</evidence>
<dbReference type="GO" id="GO:0008983">
    <property type="term" value="F:protein-glutamate O-methyltransferase activity"/>
    <property type="evidence" value="ECO:0007669"/>
    <property type="project" value="UniProtKB-EC"/>
</dbReference>
<dbReference type="Pfam" id="PF00512">
    <property type="entry name" value="HisKA"/>
    <property type="match status" value="1"/>
</dbReference>
<dbReference type="InterPro" id="IPR036804">
    <property type="entry name" value="CheR_N_sf"/>
</dbReference>
<dbReference type="Pfam" id="PF03705">
    <property type="entry name" value="CheR_N"/>
    <property type="match status" value="1"/>
</dbReference>
<dbReference type="SMART" id="SM00086">
    <property type="entry name" value="PAC"/>
    <property type="match status" value="3"/>
</dbReference>
<dbReference type="OrthoDB" id="9816309at2"/>
<dbReference type="SUPFAM" id="SSF55874">
    <property type="entry name" value="ATPase domain of HSP90 chaperone/DNA topoisomerase II/histidine kinase"/>
    <property type="match status" value="1"/>
</dbReference>
<comment type="catalytic activity">
    <reaction evidence="1">
        <text>ATP + protein L-histidine = ADP + protein N-phospho-L-histidine.</text>
        <dbReference type="EC" id="2.7.13.3"/>
    </reaction>
</comment>
<dbReference type="SUPFAM" id="SSF47384">
    <property type="entry name" value="Homodimeric domain of signal transducing histidine kinase"/>
    <property type="match status" value="1"/>
</dbReference>
<feature type="domain" description="PAC" evidence="10">
    <location>
        <begin position="1057"/>
        <end position="1109"/>
    </location>
</feature>
<dbReference type="SUPFAM" id="SSF52738">
    <property type="entry name" value="Methylesterase CheB, C-terminal domain"/>
    <property type="match status" value="1"/>
</dbReference>
<dbReference type="PROSITE" id="PS50109">
    <property type="entry name" value="HIS_KIN"/>
    <property type="match status" value="1"/>
</dbReference>